<dbReference type="EMBL" id="FOSQ01000002">
    <property type="protein sequence ID" value="SFK41867.1"/>
    <property type="molecule type" value="Genomic_DNA"/>
</dbReference>
<evidence type="ECO:0000256" key="2">
    <source>
        <dbReference type="PIRSR" id="PIRSR605511-1"/>
    </source>
</evidence>
<feature type="binding site" evidence="3">
    <location>
        <position position="150"/>
    </location>
    <ligand>
        <name>a divalent metal cation</name>
        <dbReference type="ChEBI" id="CHEBI:60240"/>
    </ligand>
</feature>
<feature type="binding site" evidence="3">
    <location>
        <position position="16"/>
    </location>
    <ligand>
        <name>a divalent metal cation</name>
        <dbReference type="ChEBI" id="CHEBI:60240"/>
    </ligand>
</feature>
<evidence type="ECO:0000256" key="3">
    <source>
        <dbReference type="PIRSR" id="PIRSR605511-2"/>
    </source>
</evidence>
<organism evidence="5 6">
    <name type="scientific">Falsiroseomonas stagni DSM 19981</name>
    <dbReference type="NCBI Taxonomy" id="1123062"/>
    <lineage>
        <taxon>Bacteria</taxon>
        <taxon>Pseudomonadati</taxon>
        <taxon>Pseudomonadota</taxon>
        <taxon>Alphaproteobacteria</taxon>
        <taxon>Acetobacterales</taxon>
        <taxon>Roseomonadaceae</taxon>
        <taxon>Falsiroseomonas</taxon>
    </lineage>
</organism>
<dbReference type="Pfam" id="PF08450">
    <property type="entry name" value="SGL"/>
    <property type="match status" value="1"/>
</dbReference>
<dbReference type="PANTHER" id="PTHR10907">
    <property type="entry name" value="REGUCALCIN"/>
    <property type="match status" value="1"/>
</dbReference>
<evidence type="ECO:0000313" key="6">
    <source>
        <dbReference type="Proteomes" id="UP000199473"/>
    </source>
</evidence>
<keyword evidence="3" id="KW-0479">Metal-binding</keyword>
<comment type="cofactor">
    <cofactor evidence="3">
        <name>Zn(2+)</name>
        <dbReference type="ChEBI" id="CHEBI:29105"/>
    </cofactor>
    <text evidence="3">Binds 1 divalent metal cation per subunit.</text>
</comment>
<dbReference type="Proteomes" id="UP000199473">
    <property type="component" value="Unassembled WGS sequence"/>
</dbReference>
<dbReference type="SUPFAM" id="SSF63829">
    <property type="entry name" value="Calcium-dependent phosphotriesterase"/>
    <property type="match status" value="1"/>
</dbReference>
<feature type="binding site" evidence="3">
    <location>
        <position position="101"/>
    </location>
    <ligand>
        <name>substrate</name>
    </ligand>
</feature>
<keyword evidence="3" id="KW-0862">Zinc</keyword>
<dbReference type="GO" id="GO:0005509">
    <property type="term" value="F:calcium ion binding"/>
    <property type="evidence" value="ECO:0007669"/>
    <property type="project" value="TreeGrafter"/>
</dbReference>
<feature type="domain" description="SMP-30/Gluconolactonase/LRE-like region" evidence="4">
    <location>
        <begin position="14"/>
        <end position="262"/>
    </location>
</feature>
<dbReference type="PRINTS" id="PR01790">
    <property type="entry name" value="SMP30FAMILY"/>
</dbReference>
<dbReference type="STRING" id="1123062.SAMN02745775_102399"/>
<reference evidence="5 6" key="1">
    <citation type="submission" date="2016-10" db="EMBL/GenBank/DDBJ databases">
        <authorList>
            <person name="de Groot N.N."/>
        </authorList>
    </citation>
    <scope>NUCLEOTIDE SEQUENCE [LARGE SCALE GENOMIC DNA]</scope>
    <source>
        <strain evidence="5 6">DSM 19981</strain>
    </source>
</reference>
<evidence type="ECO:0000256" key="1">
    <source>
        <dbReference type="ARBA" id="ARBA00008853"/>
    </source>
</evidence>
<dbReference type="OrthoDB" id="2633250at2"/>
<accession>A0A1I3ZCT4</accession>
<sequence>MDTIRCLADTADELGESPVWDPRDNCVWWLDNLKPAIHRCDPATGAHAEWKLPEFVGSIGLRARGGFIAGTLQGFAILDPAKGIFDTIARPEPDKPGNRMNDGKVDRRGRYWCGGMNARFVETYEASASLWRLDPDGSVHRMETGIIVGNGIAFSPDDRTMYLSDSSAKTVWAYDFDSEAGTIANRRIFLSATNFPGHNGKVDGAAVDTDGFYWAALPYDGLLMRYAPDGRVDRCYRMPSSCPTMPSFGGAGHDVMFVTTARKFLNGWQRGVQRWEGALLEITGLGVKALPEPMFAG</sequence>
<dbReference type="InterPro" id="IPR013658">
    <property type="entry name" value="SGL"/>
</dbReference>
<proteinExistence type="inferred from homology"/>
<dbReference type="GO" id="GO:0019853">
    <property type="term" value="P:L-ascorbic acid biosynthetic process"/>
    <property type="evidence" value="ECO:0007669"/>
    <property type="project" value="TreeGrafter"/>
</dbReference>
<dbReference type="RefSeq" id="WP_092958454.1">
    <property type="nucleotide sequence ID" value="NZ_FOSQ01000002.1"/>
</dbReference>
<dbReference type="AlphaFoldDB" id="A0A1I3ZCT4"/>
<comment type="similarity">
    <text evidence="1">Belongs to the SMP-30/CGR1 family.</text>
</comment>
<evidence type="ECO:0000313" key="5">
    <source>
        <dbReference type="EMBL" id="SFK41867.1"/>
    </source>
</evidence>
<dbReference type="InterPro" id="IPR005511">
    <property type="entry name" value="SMP-30"/>
</dbReference>
<dbReference type="PANTHER" id="PTHR10907:SF47">
    <property type="entry name" value="REGUCALCIN"/>
    <property type="match status" value="1"/>
</dbReference>
<feature type="active site" description="Proton donor/acceptor" evidence="2">
    <location>
        <position position="203"/>
    </location>
</feature>
<evidence type="ECO:0000259" key="4">
    <source>
        <dbReference type="Pfam" id="PF08450"/>
    </source>
</evidence>
<feature type="binding site" evidence="3">
    <location>
        <position position="203"/>
    </location>
    <ligand>
        <name>a divalent metal cation</name>
        <dbReference type="ChEBI" id="CHEBI:60240"/>
    </ligand>
</feature>
<dbReference type="InterPro" id="IPR011042">
    <property type="entry name" value="6-blade_b-propeller_TolB-like"/>
</dbReference>
<feature type="binding site" evidence="3">
    <location>
        <position position="99"/>
    </location>
    <ligand>
        <name>substrate</name>
    </ligand>
</feature>
<keyword evidence="6" id="KW-1185">Reference proteome</keyword>
<gene>
    <name evidence="5" type="ORF">SAMN02745775_102399</name>
</gene>
<name>A0A1I3ZCT4_9PROT</name>
<protein>
    <submittedName>
        <fullName evidence="5">Sugar lactone lactonase YvrE</fullName>
    </submittedName>
</protein>
<dbReference type="Gene3D" id="2.120.10.30">
    <property type="entry name" value="TolB, C-terminal domain"/>
    <property type="match status" value="1"/>
</dbReference>
<dbReference type="GO" id="GO:0004341">
    <property type="term" value="F:gluconolactonase activity"/>
    <property type="evidence" value="ECO:0007669"/>
    <property type="project" value="TreeGrafter"/>
</dbReference>